<keyword evidence="5" id="KW-0539">Nucleus</keyword>
<dbReference type="PANTHER" id="PTHR23271">
    <property type="entry name" value="HEPATOCELLULAR CARCINOMA-ASSOCIATED ANTIGEN 66"/>
    <property type="match status" value="1"/>
</dbReference>
<dbReference type="VEuPathDB" id="AmoebaDB:ACA1_365100"/>
<name>L8GLQ4_ACACF</name>
<dbReference type="Pfam" id="PF08640">
    <property type="entry name" value="U3_assoc_6"/>
    <property type="match status" value="1"/>
</dbReference>
<dbReference type="Proteomes" id="UP000011083">
    <property type="component" value="Unassembled WGS sequence"/>
</dbReference>
<comment type="similarity">
    <text evidence="2">Belongs to the UTP6 family.</text>
</comment>
<gene>
    <name evidence="9" type="ORF">ACA1_365100</name>
</gene>
<proteinExistence type="inferred from homology"/>
<dbReference type="PANTHER" id="PTHR23271:SF1">
    <property type="entry name" value="U3 SMALL NUCLEOLAR RNA-ASSOCIATED PROTEIN 6 HOMOLOG"/>
    <property type="match status" value="1"/>
</dbReference>
<evidence type="ECO:0000259" key="7">
    <source>
        <dbReference type="Pfam" id="PF08640"/>
    </source>
</evidence>
<reference evidence="9 10" key="1">
    <citation type="journal article" date="2013" name="Genome Biol.">
        <title>Genome of Acanthamoeba castellanii highlights extensive lateral gene transfer and early evolution of tyrosine kinase signaling.</title>
        <authorList>
            <person name="Clarke M."/>
            <person name="Lohan A.J."/>
            <person name="Liu B."/>
            <person name="Lagkouvardos I."/>
            <person name="Roy S."/>
            <person name="Zafar N."/>
            <person name="Bertelli C."/>
            <person name="Schilde C."/>
            <person name="Kianianmomeni A."/>
            <person name="Burglin T.R."/>
            <person name="Frech C."/>
            <person name="Turcotte B."/>
            <person name="Kopec K.O."/>
            <person name="Synnott J.M."/>
            <person name="Choo C."/>
            <person name="Paponov I."/>
            <person name="Finkler A."/>
            <person name="Soon Heng Tan C."/>
            <person name="Hutchins A.P."/>
            <person name="Weinmeier T."/>
            <person name="Rattei T."/>
            <person name="Chu J.S."/>
            <person name="Gimenez G."/>
            <person name="Irimia M."/>
            <person name="Rigden D.J."/>
            <person name="Fitzpatrick D.A."/>
            <person name="Lorenzo-Morales J."/>
            <person name="Bateman A."/>
            <person name="Chiu C.H."/>
            <person name="Tang P."/>
            <person name="Hegemann P."/>
            <person name="Fromm H."/>
            <person name="Raoult D."/>
            <person name="Greub G."/>
            <person name="Miranda-Saavedra D."/>
            <person name="Chen N."/>
            <person name="Nash P."/>
            <person name="Ginger M.L."/>
            <person name="Horn M."/>
            <person name="Schaap P."/>
            <person name="Caler L."/>
            <person name="Loftus B."/>
        </authorList>
    </citation>
    <scope>NUCLEOTIDE SEQUENCE [LARGE SCALE GENOMIC DNA]</scope>
    <source>
        <strain evidence="9 10">Neff</strain>
    </source>
</reference>
<dbReference type="Gene3D" id="1.25.40.10">
    <property type="entry name" value="Tetratricopeptide repeat domain"/>
    <property type="match status" value="3"/>
</dbReference>
<evidence type="ECO:0000256" key="3">
    <source>
        <dbReference type="ARBA" id="ARBA00022552"/>
    </source>
</evidence>
<evidence type="ECO:0000313" key="9">
    <source>
        <dbReference type="EMBL" id="ELR13962.1"/>
    </source>
</evidence>
<dbReference type="InterPro" id="IPR056907">
    <property type="entry name" value="UTP6_C"/>
</dbReference>
<dbReference type="AlphaFoldDB" id="L8GLQ4"/>
<dbReference type="InterPro" id="IPR055347">
    <property type="entry name" value="UTP6_N"/>
</dbReference>
<dbReference type="OMA" id="CKQWNAK"/>
<dbReference type="InterPro" id="IPR003107">
    <property type="entry name" value="HAT"/>
</dbReference>
<dbReference type="GO" id="GO:0034388">
    <property type="term" value="C:Pwp2p-containing subcomplex of 90S preribosome"/>
    <property type="evidence" value="ECO:0007669"/>
    <property type="project" value="TreeGrafter"/>
</dbReference>
<evidence type="ECO:0000256" key="5">
    <source>
        <dbReference type="ARBA" id="ARBA00023242"/>
    </source>
</evidence>
<evidence type="ECO:0000259" key="8">
    <source>
        <dbReference type="Pfam" id="PF24892"/>
    </source>
</evidence>
<dbReference type="SUPFAM" id="SSF48452">
    <property type="entry name" value="TPR-like"/>
    <property type="match status" value="2"/>
</dbReference>
<dbReference type="GeneID" id="14914597"/>
<dbReference type="KEGG" id="acan:ACA1_365100"/>
<evidence type="ECO:0000313" key="10">
    <source>
        <dbReference type="Proteomes" id="UP000011083"/>
    </source>
</evidence>
<feature type="domain" description="U3 small nucleolar RNA-associated protein 6 N-terminal" evidence="7">
    <location>
        <begin position="9"/>
        <end position="79"/>
    </location>
</feature>
<sequence length="628" mass="71773">MADVVYSYLERMIPDLEQLQSFEVFSPAEIKAIVKKRNHFEYALKRMGSDKEDYLRYIQYEMNLNILQKKRKKRLGIMRLPESVEHHFAKWITMIFGRMLTKFGSDVTLWLQYIEYLKKIRNASTLNRVFAQAIQLHPTVEGLWIVAAGYEFEYNENITAARALMERALRLNPKSERLWIEFCKLECIYLARIKERMEEFGIDASALVPKGTSIDRTSLPDSKKEEGLSASAAGDPSIKAQAATTTQNPFLAGAIPLFIYRSAVKAIPDSAAFRVSFLRVFVNIRQEIFDSLLKEFSDDARCVSLYAKHKMQDATDEEKPAAVLFALQTYEEALRTASSVELWEEYLEFCLDCLNSSAAKKDQTAAQRREVRAWAERVLEVCQKAEEAAATSELFYSTWIQTLLNLGRVDEAVKTAETATRRHAQSPSLWLLRIRLHIRRSAVASSEVLGADLKQLFAAAFDAVPVRDSLSLWGHYLELVLSANLSLDTTLQHFRKALVTLSGAPDKRGVSVIKEAFISRVAATHDIQSTRQAYEVGLDVPAQTEEYYRHCILIERAQRPMDLTVIRSLYRRGVRHHGKLSADLWLGWIEVEIDAGDFTAASNLFWEAQRMLRKNNTKLIAGYQQLRK</sequence>
<dbReference type="STRING" id="1257118.L8GLQ4"/>
<dbReference type="GO" id="GO:0032040">
    <property type="term" value="C:small-subunit processome"/>
    <property type="evidence" value="ECO:0007669"/>
    <property type="project" value="TreeGrafter"/>
</dbReference>
<dbReference type="InterPro" id="IPR013949">
    <property type="entry name" value="Utp6"/>
</dbReference>
<accession>L8GLQ4</accession>
<dbReference type="Pfam" id="PF24892">
    <property type="entry name" value="UTP6_C"/>
    <property type="match status" value="1"/>
</dbReference>
<dbReference type="GO" id="GO:0000462">
    <property type="term" value="P:maturation of SSU-rRNA from tricistronic rRNA transcript (SSU-rRNA, 5.8S rRNA, LSU-rRNA)"/>
    <property type="evidence" value="ECO:0007669"/>
    <property type="project" value="InterPro"/>
</dbReference>
<dbReference type="GO" id="GO:0030515">
    <property type="term" value="F:snoRNA binding"/>
    <property type="evidence" value="ECO:0007669"/>
    <property type="project" value="InterPro"/>
</dbReference>
<keyword evidence="10" id="KW-1185">Reference proteome</keyword>
<evidence type="ECO:0000256" key="1">
    <source>
        <dbReference type="ARBA" id="ARBA00004604"/>
    </source>
</evidence>
<evidence type="ECO:0000256" key="2">
    <source>
        <dbReference type="ARBA" id="ARBA00010734"/>
    </source>
</evidence>
<feature type="region of interest" description="Disordered" evidence="6">
    <location>
        <begin position="216"/>
        <end position="235"/>
    </location>
</feature>
<protein>
    <submittedName>
        <fullName evidence="9">U3 small nucleolar RNA-associated protein 6 protein</fullName>
    </submittedName>
</protein>
<dbReference type="SMART" id="SM00386">
    <property type="entry name" value="HAT"/>
    <property type="match status" value="8"/>
</dbReference>
<dbReference type="OrthoDB" id="28112at2759"/>
<evidence type="ECO:0000256" key="4">
    <source>
        <dbReference type="ARBA" id="ARBA00022737"/>
    </source>
</evidence>
<dbReference type="RefSeq" id="XP_004335975.1">
    <property type="nucleotide sequence ID" value="XM_004335927.1"/>
</dbReference>
<organism evidence="9 10">
    <name type="scientific">Acanthamoeba castellanii (strain ATCC 30010 / Neff)</name>
    <dbReference type="NCBI Taxonomy" id="1257118"/>
    <lineage>
        <taxon>Eukaryota</taxon>
        <taxon>Amoebozoa</taxon>
        <taxon>Discosea</taxon>
        <taxon>Longamoebia</taxon>
        <taxon>Centramoebida</taxon>
        <taxon>Acanthamoebidae</taxon>
        <taxon>Acanthamoeba</taxon>
    </lineage>
</organism>
<dbReference type="InterPro" id="IPR011990">
    <property type="entry name" value="TPR-like_helical_dom_sf"/>
</dbReference>
<keyword evidence="4" id="KW-0677">Repeat</keyword>
<dbReference type="EMBL" id="KB008073">
    <property type="protein sequence ID" value="ELR13962.1"/>
    <property type="molecule type" value="Genomic_DNA"/>
</dbReference>
<keyword evidence="3" id="KW-0698">rRNA processing</keyword>
<evidence type="ECO:0000256" key="6">
    <source>
        <dbReference type="SAM" id="MobiDB-lite"/>
    </source>
</evidence>
<comment type="subcellular location">
    <subcellularLocation>
        <location evidence="1">Nucleus</location>
        <location evidence="1">Nucleolus</location>
    </subcellularLocation>
</comment>
<feature type="domain" description="U3 small nucleolar RNA-associated protein 6 homolog C-terminal" evidence="8">
    <location>
        <begin position="327"/>
        <end position="612"/>
    </location>
</feature>